<dbReference type="AlphaFoldDB" id="E3I494"/>
<dbReference type="SMART" id="SM00822">
    <property type="entry name" value="PKS_KR"/>
    <property type="match status" value="1"/>
</dbReference>
<dbReference type="CDD" id="cd05333">
    <property type="entry name" value="BKR_SDR_c"/>
    <property type="match status" value="1"/>
</dbReference>
<dbReference type="PRINTS" id="PR00080">
    <property type="entry name" value="SDRFAMILY"/>
</dbReference>
<evidence type="ECO:0000256" key="2">
    <source>
        <dbReference type="ARBA" id="ARBA00023002"/>
    </source>
</evidence>
<dbReference type="EMBL" id="CP002292">
    <property type="protein sequence ID" value="ADP69313.1"/>
    <property type="molecule type" value="Genomic_DNA"/>
</dbReference>
<dbReference type="HOGENOM" id="CLU_010194_1_3_5"/>
<dbReference type="GO" id="GO:0018454">
    <property type="term" value="F:acetoacetyl-CoA reductase activity"/>
    <property type="evidence" value="ECO:0007669"/>
    <property type="project" value="InterPro"/>
</dbReference>
<dbReference type="eggNOG" id="COG1028">
    <property type="taxonomic scope" value="Bacteria"/>
</dbReference>
<evidence type="ECO:0000259" key="3">
    <source>
        <dbReference type="SMART" id="SM00822"/>
    </source>
</evidence>
<comment type="similarity">
    <text evidence="1">Belongs to the short-chain dehydrogenases/reductases (SDR) family.</text>
</comment>
<dbReference type="InterPro" id="IPR036291">
    <property type="entry name" value="NAD(P)-bd_dom_sf"/>
</dbReference>
<dbReference type="InterPro" id="IPR002347">
    <property type="entry name" value="SDR_fam"/>
</dbReference>
<reference evidence="5" key="1">
    <citation type="journal article" date="2011" name="J. Bacteriol.">
        <title>Genome sequences of eight morphologically diverse alphaproteobacteria.</title>
        <authorList>
            <consortium name="US DOE Joint Genome Institute"/>
            <person name="Brown P.J."/>
            <person name="Kysela D.T."/>
            <person name="Buechlein A."/>
            <person name="Hemmerich C."/>
            <person name="Brun Y.V."/>
        </authorList>
    </citation>
    <scope>NUCLEOTIDE SEQUENCE [LARGE SCALE GENOMIC DNA]</scope>
    <source>
        <strain evidence="5">ATCC 17100 / ATH 3.1.1 / DSM 162 / LMG 4299</strain>
    </source>
</reference>
<dbReference type="FunFam" id="3.40.50.720:FF:000173">
    <property type="entry name" value="3-oxoacyl-[acyl-carrier protein] reductase"/>
    <property type="match status" value="1"/>
</dbReference>
<dbReference type="Gene3D" id="3.40.50.720">
    <property type="entry name" value="NAD(P)-binding Rossmann-like Domain"/>
    <property type="match status" value="1"/>
</dbReference>
<keyword evidence="2" id="KW-0560">Oxidoreductase</keyword>
<dbReference type="PRINTS" id="PR00081">
    <property type="entry name" value="GDHRDH"/>
</dbReference>
<sequence length="240" mass="25583">MSKVAIVTGGTRGIGQAISVELKHHGFRVAANYAGNDEAAQKFNAEFGIPVFKWDVGDYDACVAGLAEVEKEVGPIDIIVNNAGITRDAMLHRMTPQQWREVMRVDLDSLFNMVHPVINGMRERNFGRIISISSINGQKGQMGQTNYSAAKAGMIGFTKALALENAKKGITANVVAPGYIDTEMVQAVPGNVLDSIIAQIPVGRLGKAQEIAKCVSFLASRDAGFITGSTITANGGQYIA</sequence>
<keyword evidence="5" id="KW-1185">Reference proteome</keyword>
<dbReference type="InterPro" id="IPR057326">
    <property type="entry name" value="KR_dom"/>
</dbReference>
<gene>
    <name evidence="4" type="ordered locus">Rvan_0022</name>
</gene>
<dbReference type="Proteomes" id="UP000001399">
    <property type="component" value="Chromosome"/>
</dbReference>
<evidence type="ECO:0000256" key="1">
    <source>
        <dbReference type="ARBA" id="ARBA00006484"/>
    </source>
</evidence>
<dbReference type="NCBIfam" id="NF009464">
    <property type="entry name" value="PRK12824.1"/>
    <property type="match status" value="1"/>
</dbReference>
<dbReference type="InterPro" id="IPR011283">
    <property type="entry name" value="Acetoacetyl-CoA_reductase"/>
</dbReference>
<evidence type="ECO:0000313" key="4">
    <source>
        <dbReference type="EMBL" id="ADP69313.1"/>
    </source>
</evidence>
<dbReference type="PANTHER" id="PTHR42879">
    <property type="entry name" value="3-OXOACYL-(ACYL-CARRIER-PROTEIN) REDUCTASE"/>
    <property type="match status" value="1"/>
</dbReference>
<evidence type="ECO:0000313" key="5">
    <source>
        <dbReference type="Proteomes" id="UP000001399"/>
    </source>
</evidence>
<dbReference type="GO" id="GO:0005737">
    <property type="term" value="C:cytoplasm"/>
    <property type="evidence" value="ECO:0007669"/>
    <property type="project" value="InterPro"/>
</dbReference>
<dbReference type="RefSeq" id="WP_013417720.1">
    <property type="nucleotide sequence ID" value="NC_014664.1"/>
</dbReference>
<protein>
    <submittedName>
        <fullName evidence="4">Acetoacetyl-CoA reductase</fullName>
    </submittedName>
</protein>
<dbReference type="KEGG" id="rva:Rvan_0022"/>
<accession>E3I494</accession>
<dbReference type="GO" id="GO:0042619">
    <property type="term" value="P:poly-hydroxybutyrate biosynthetic process"/>
    <property type="evidence" value="ECO:0007669"/>
    <property type="project" value="InterPro"/>
</dbReference>
<organism evidence="4 5">
    <name type="scientific">Rhodomicrobium vannielii (strain ATCC 17100 / DSM 162 / LMG 4299 / NCIMB 10020 / ATH 3.1.1)</name>
    <dbReference type="NCBI Taxonomy" id="648757"/>
    <lineage>
        <taxon>Bacteria</taxon>
        <taxon>Pseudomonadati</taxon>
        <taxon>Pseudomonadota</taxon>
        <taxon>Alphaproteobacteria</taxon>
        <taxon>Hyphomicrobiales</taxon>
        <taxon>Hyphomicrobiaceae</taxon>
        <taxon>Rhodomicrobium</taxon>
    </lineage>
</organism>
<feature type="domain" description="Ketoreductase" evidence="3">
    <location>
        <begin position="3"/>
        <end position="183"/>
    </location>
</feature>
<dbReference type="PROSITE" id="PS00061">
    <property type="entry name" value="ADH_SHORT"/>
    <property type="match status" value="1"/>
</dbReference>
<dbReference type="NCBIfam" id="TIGR01829">
    <property type="entry name" value="AcAcCoA_reduct"/>
    <property type="match status" value="1"/>
</dbReference>
<dbReference type="GO" id="GO:0032787">
    <property type="term" value="P:monocarboxylic acid metabolic process"/>
    <property type="evidence" value="ECO:0007669"/>
    <property type="project" value="UniProtKB-ARBA"/>
</dbReference>
<name>E3I494_RHOVT</name>
<dbReference type="InterPro" id="IPR050259">
    <property type="entry name" value="SDR"/>
</dbReference>
<dbReference type="SUPFAM" id="SSF51735">
    <property type="entry name" value="NAD(P)-binding Rossmann-fold domains"/>
    <property type="match status" value="1"/>
</dbReference>
<dbReference type="STRING" id="648757.Rvan_0022"/>
<dbReference type="PANTHER" id="PTHR42879:SF2">
    <property type="entry name" value="3-OXOACYL-[ACYL-CARRIER-PROTEIN] REDUCTASE FABG"/>
    <property type="match status" value="1"/>
</dbReference>
<dbReference type="NCBIfam" id="NF009466">
    <property type="entry name" value="PRK12826.1-2"/>
    <property type="match status" value="1"/>
</dbReference>
<dbReference type="Pfam" id="PF13561">
    <property type="entry name" value="adh_short_C2"/>
    <property type="match status" value="1"/>
</dbReference>
<dbReference type="OrthoDB" id="9804774at2"/>
<proteinExistence type="inferred from homology"/>
<dbReference type="InterPro" id="IPR020904">
    <property type="entry name" value="Sc_DH/Rdtase_CS"/>
</dbReference>